<dbReference type="EMBL" id="CP118615">
    <property type="protein sequence ID" value="WDZ86683.1"/>
    <property type="molecule type" value="Genomic_DNA"/>
</dbReference>
<dbReference type="RefSeq" id="WP_275033532.1">
    <property type="nucleotide sequence ID" value="NZ_CP118615.1"/>
</dbReference>
<keyword evidence="3" id="KW-0966">Cell projection</keyword>
<name>A0ABY7ZUY7_9ACTN</name>
<keyword evidence="3" id="KW-0282">Flagellum</keyword>
<keyword evidence="4" id="KW-1185">Reference proteome</keyword>
<keyword evidence="3" id="KW-0969">Cilium</keyword>
<protein>
    <submittedName>
        <fullName evidence="3">Flagellar biosynthesis protein FlgA</fullName>
    </submittedName>
</protein>
<evidence type="ECO:0000313" key="4">
    <source>
        <dbReference type="Proteomes" id="UP001219605"/>
    </source>
</evidence>
<reference evidence="3 4" key="1">
    <citation type="submission" date="2023-02" db="EMBL/GenBank/DDBJ databases">
        <authorList>
            <person name="Mo P."/>
        </authorList>
    </citation>
    <scope>NUCLEOTIDE SEQUENCE [LARGE SCALE GENOMIC DNA]</scope>
    <source>
        <strain evidence="3 4">HUAS 3</strain>
    </source>
</reference>
<keyword evidence="2" id="KW-0812">Transmembrane</keyword>
<accession>A0ABY7ZUY7</accession>
<organism evidence="3 4">
    <name type="scientific">Micromonospora cathayae</name>
    <dbReference type="NCBI Taxonomy" id="3028804"/>
    <lineage>
        <taxon>Bacteria</taxon>
        <taxon>Bacillati</taxon>
        <taxon>Actinomycetota</taxon>
        <taxon>Actinomycetes</taxon>
        <taxon>Micromonosporales</taxon>
        <taxon>Micromonosporaceae</taxon>
        <taxon>Micromonospora</taxon>
    </lineage>
</organism>
<sequence>MRWPGRPGGGTMLRLGLVTVLLGSAAVLLYAPPGCAPPIGKPTGAPGGSAGSPGMSTRTPDQPAGRSPGAPGRSVDPPGPASGVPGRPVPSGSVPHPAGRPGDDPTTGRQDTGTPDTGRREPALDPGTPDGTGPGDPTTGSPALPLPDGTVGVPVRLAEPVALAFVRPGSRVDLLAVPAGTASTAVLVAPRALVLAVIGAGELDGSAALYLALSPPHAQRAVALPEGSRFTVLVRG</sequence>
<gene>
    <name evidence="3" type="ORF">PVK37_09940</name>
</gene>
<feature type="region of interest" description="Disordered" evidence="1">
    <location>
        <begin position="40"/>
        <end position="148"/>
    </location>
</feature>
<feature type="compositionally biased region" description="Low complexity" evidence="1">
    <location>
        <begin position="125"/>
        <end position="140"/>
    </location>
</feature>
<keyword evidence="2" id="KW-0472">Membrane</keyword>
<evidence type="ECO:0000256" key="2">
    <source>
        <dbReference type="SAM" id="Phobius"/>
    </source>
</evidence>
<feature type="transmembrane region" description="Helical" evidence="2">
    <location>
        <begin position="12"/>
        <end position="31"/>
    </location>
</feature>
<feature type="compositionally biased region" description="Low complexity" evidence="1">
    <location>
        <begin position="81"/>
        <end position="97"/>
    </location>
</feature>
<dbReference type="Proteomes" id="UP001219605">
    <property type="component" value="Chromosome"/>
</dbReference>
<evidence type="ECO:0000313" key="3">
    <source>
        <dbReference type="EMBL" id="WDZ86683.1"/>
    </source>
</evidence>
<keyword evidence="2" id="KW-1133">Transmembrane helix</keyword>
<proteinExistence type="predicted"/>
<evidence type="ECO:0000256" key="1">
    <source>
        <dbReference type="SAM" id="MobiDB-lite"/>
    </source>
</evidence>